<keyword evidence="4" id="KW-0999">Mitochondrion inner membrane</keyword>
<evidence type="ECO:0000259" key="12">
    <source>
        <dbReference type="Pfam" id="PF05193"/>
    </source>
</evidence>
<keyword evidence="3" id="KW-0679">Respiratory chain</keyword>
<gene>
    <name evidence="13" type="ORF">HDU87_007610</name>
</gene>
<dbReference type="Proteomes" id="UP001212152">
    <property type="component" value="Unassembled WGS sequence"/>
</dbReference>
<dbReference type="InterPro" id="IPR011765">
    <property type="entry name" value="Pept_M16_N"/>
</dbReference>
<evidence type="ECO:0000256" key="6">
    <source>
        <dbReference type="ARBA" id="ARBA00022982"/>
    </source>
</evidence>
<dbReference type="FunFam" id="3.30.830.10:FF:000039">
    <property type="entry name" value="Ubiquinol-cytochrome c reductase core subunit 2"/>
    <property type="match status" value="1"/>
</dbReference>
<dbReference type="Gene3D" id="3.30.830.10">
    <property type="entry name" value="Metalloenzyme, LuxS/M16 peptidase-like"/>
    <property type="match status" value="2"/>
</dbReference>
<evidence type="ECO:0000313" key="13">
    <source>
        <dbReference type="EMBL" id="KAJ3173449.1"/>
    </source>
</evidence>
<dbReference type="InterPro" id="IPR050361">
    <property type="entry name" value="MPP/UQCRC_Complex"/>
</dbReference>
<protein>
    <recommendedName>
        <fullName evidence="10">Cytochrome b-c1 complex subunit 2, mitochondrial</fullName>
    </recommendedName>
</protein>
<dbReference type="PANTHER" id="PTHR11851">
    <property type="entry name" value="METALLOPROTEASE"/>
    <property type="match status" value="1"/>
</dbReference>
<dbReference type="PANTHER" id="PTHR11851:SF209">
    <property type="entry name" value="CYTOCHROME B-C1 COMPLEX SUBUNIT 2, MITOCHONDRIAL"/>
    <property type="match status" value="1"/>
</dbReference>
<dbReference type="AlphaFoldDB" id="A0AAD5TFJ7"/>
<evidence type="ECO:0000256" key="2">
    <source>
        <dbReference type="ARBA" id="ARBA00022448"/>
    </source>
</evidence>
<comment type="similarity">
    <text evidence="9">Belongs to the peptidase M16 family. UQCRC2/QCR2 subfamily.</text>
</comment>
<evidence type="ECO:0000256" key="8">
    <source>
        <dbReference type="ARBA" id="ARBA00023136"/>
    </source>
</evidence>
<organism evidence="13 14">
    <name type="scientific">Geranomyces variabilis</name>
    <dbReference type="NCBI Taxonomy" id="109894"/>
    <lineage>
        <taxon>Eukaryota</taxon>
        <taxon>Fungi</taxon>
        <taxon>Fungi incertae sedis</taxon>
        <taxon>Chytridiomycota</taxon>
        <taxon>Chytridiomycota incertae sedis</taxon>
        <taxon>Chytridiomycetes</taxon>
        <taxon>Spizellomycetales</taxon>
        <taxon>Powellomycetaceae</taxon>
        <taxon>Geranomyces</taxon>
    </lineage>
</organism>
<comment type="caution">
    <text evidence="13">The sequence shown here is derived from an EMBL/GenBank/DDBJ whole genome shotgun (WGS) entry which is preliminary data.</text>
</comment>
<keyword evidence="6" id="KW-0249">Electron transport</keyword>
<comment type="subcellular location">
    <subcellularLocation>
        <location evidence="1">Mitochondrion inner membrane</location>
        <topology evidence="1">Peripheral membrane protein</topology>
        <orientation evidence="1">Matrix side</orientation>
    </subcellularLocation>
</comment>
<dbReference type="InterPro" id="IPR011249">
    <property type="entry name" value="Metalloenz_LuxS/M16"/>
</dbReference>
<proteinExistence type="inferred from homology"/>
<keyword evidence="14" id="KW-1185">Reference proteome</keyword>
<evidence type="ECO:0000259" key="11">
    <source>
        <dbReference type="Pfam" id="PF00675"/>
    </source>
</evidence>
<dbReference type="SUPFAM" id="SSF63411">
    <property type="entry name" value="LuxS/MPP-like metallohydrolase"/>
    <property type="match status" value="2"/>
</dbReference>
<feature type="domain" description="Peptidase M16 C-terminal" evidence="12">
    <location>
        <begin position="213"/>
        <end position="392"/>
    </location>
</feature>
<dbReference type="Pfam" id="PF00675">
    <property type="entry name" value="Peptidase_M16"/>
    <property type="match status" value="1"/>
</dbReference>
<evidence type="ECO:0000256" key="9">
    <source>
        <dbReference type="ARBA" id="ARBA00038146"/>
    </source>
</evidence>
<dbReference type="InterPro" id="IPR007863">
    <property type="entry name" value="Peptidase_M16_C"/>
</dbReference>
<keyword evidence="8" id="KW-0472">Membrane</keyword>
<dbReference type="GO" id="GO:0005743">
    <property type="term" value="C:mitochondrial inner membrane"/>
    <property type="evidence" value="ECO:0007669"/>
    <property type="project" value="UniProtKB-SubCell"/>
</dbReference>
<dbReference type="EMBL" id="JADGJQ010000070">
    <property type="protein sequence ID" value="KAJ3173449.1"/>
    <property type="molecule type" value="Genomic_DNA"/>
</dbReference>
<keyword evidence="7" id="KW-0496">Mitochondrion</keyword>
<evidence type="ECO:0000256" key="3">
    <source>
        <dbReference type="ARBA" id="ARBA00022660"/>
    </source>
</evidence>
<dbReference type="Pfam" id="PF05193">
    <property type="entry name" value="Peptidase_M16_C"/>
    <property type="match status" value="1"/>
</dbReference>
<evidence type="ECO:0000256" key="4">
    <source>
        <dbReference type="ARBA" id="ARBA00022792"/>
    </source>
</evidence>
<evidence type="ECO:0000256" key="1">
    <source>
        <dbReference type="ARBA" id="ARBA00004443"/>
    </source>
</evidence>
<keyword evidence="5" id="KW-0809">Transit peptide</keyword>
<name>A0AAD5TFJ7_9FUNG</name>
<evidence type="ECO:0000256" key="5">
    <source>
        <dbReference type="ARBA" id="ARBA00022946"/>
    </source>
</evidence>
<evidence type="ECO:0000256" key="7">
    <source>
        <dbReference type="ARBA" id="ARBA00023128"/>
    </source>
</evidence>
<evidence type="ECO:0000256" key="10">
    <source>
        <dbReference type="ARBA" id="ARBA00040751"/>
    </source>
</evidence>
<reference evidence="13" key="1">
    <citation type="submission" date="2020-05" db="EMBL/GenBank/DDBJ databases">
        <title>Phylogenomic resolution of chytrid fungi.</title>
        <authorList>
            <person name="Stajich J.E."/>
            <person name="Amses K."/>
            <person name="Simmons R."/>
            <person name="Seto K."/>
            <person name="Myers J."/>
            <person name="Bonds A."/>
            <person name="Quandt C.A."/>
            <person name="Barry K."/>
            <person name="Liu P."/>
            <person name="Grigoriev I."/>
            <person name="Longcore J.E."/>
            <person name="James T.Y."/>
        </authorList>
    </citation>
    <scope>NUCLEOTIDE SEQUENCE</scope>
    <source>
        <strain evidence="13">JEL0379</strain>
    </source>
</reference>
<sequence length="470" mass="49341">MLSRSAALRPAFRAAVAQSQVRSYAVLSQDHSALSYVRRGDQPEVAAKAHNTVSKTSHGITIASLDNLGPVSTVALVVNAGSRNDTADAPGVAHFFKNTVIRNTPGDNIVRTVRETELRGDTLYSAHTREQIVIASDFLRDNLVDAVPLLFENLFNSHFYPYEFLHTRPAVIEQATASLADPTTKVLDSLHQAAFRTGLGNSLFATAPAAKALKRADLEAFAAKYFTADRIAVVGAGVSHEDLKPLVEEAVAKFADRIAKGSAATVAPSKFRAGEIRIEAGPKAQSHYAVAFPSVAHTDAKYPAALVLRAILDGTKRLKWGSGSGSAGALASAATPKTTVSAFEAGYTDAGIIGFYVQGAADEVKGVASKSVAAFKALASKVTDDALARAKKSAIVDAEAALSRDVQVQEIAKSVFATGKVLTTADLAAAINKVTVADIQKLAKDATAAKPAVVAYGNLLKLPYSDELSV</sequence>
<keyword evidence="2" id="KW-0813">Transport</keyword>
<evidence type="ECO:0000313" key="14">
    <source>
        <dbReference type="Proteomes" id="UP001212152"/>
    </source>
</evidence>
<accession>A0AAD5TFJ7</accession>
<feature type="domain" description="Peptidase M16 N-terminal" evidence="11">
    <location>
        <begin position="63"/>
        <end position="206"/>
    </location>
</feature>
<dbReference type="GO" id="GO:0046872">
    <property type="term" value="F:metal ion binding"/>
    <property type="evidence" value="ECO:0007669"/>
    <property type="project" value="InterPro"/>
</dbReference>